<feature type="signal peptide" evidence="1">
    <location>
        <begin position="1"/>
        <end position="15"/>
    </location>
</feature>
<proteinExistence type="predicted"/>
<evidence type="ECO:0000313" key="2">
    <source>
        <dbReference type="EMBL" id="CAF0938839.1"/>
    </source>
</evidence>
<dbReference type="InterPro" id="IPR001299">
    <property type="entry name" value="Ependymin"/>
</dbReference>
<dbReference type="AlphaFoldDB" id="A0A814C7R2"/>
<dbReference type="EMBL" id="CAJNOG010000098">
    <property type="protein sequence ID" value="CAF0938839.1"/>
    <property type="molecule type" value="Genomic_DNA"/>
</dbReference>
<comment type="caution">
    <text evidence="2">The sequence shown here is derived from an EMBL/GenBank/DDBJ whole genome shotgun (WGS) entry which is preliminary data.</text>
</comment>
<dbReference type="SMART" id="SM00026">
    <property type="entry name" value="EPEND"/>
    <property type="match status" value="1"/>
</dbReference>
<sequence>MFAALLLCLVGLAVAQRPQPCTTPPQWEGRLFDINEEQKFRVEGKLSYDAVYRRERLVDEIDETTGEDYFDTIALFDQRVEFIYNYKARNCTRQEIRRPWRDFGIRPNDRSYGEAYIGSSVFPETGVLVTIWGGNFTTPTNDTIDYVSTWTYRGCLPVSRTTYSEKYGSSHLSWYDITVGISDPNVFIPRRECLTNFEWENRFTLFGTPNKKIE</sequence>
<dbReference type="GO" id="GO:0007160">
    <property type="term" value="P:cell-matrix adhesion"/>
    <property type="evidence" value="ECO:0007669"/>
    <property type="project" value="InterPro"/>
</dbReference>
<reference evidence="2" key="1">
    <citation type="submission" date="2021-02" db="EMBL/GenBank/DDBJ databases">
        <authorList>
            <person name="Nowell W R."/>
        </authorList>
    </citation>
    <scope>NUCLEOTIDE SEQUENCE</scope>
</reference>
<accession>A0A814C7R2</accession>
<evidence type="ECO:0000256" key="1">
    <source>
        <dbReference type="SAM" id="SignalP"/>
    </source>
</evidence>
<gene>
    <name evidence="2" type="ORF">JYZ213_LOCUS12610</name>
</gene>
<name>A0A814C7R2_9BILA</name>
<keyword evidence="1" id="KW-0732">Signal</keyword>
<dbReference type="PANTHER" id="PTHR10697">
    <property type="entry name" value="MAMMALIAN EPENDYMIN-RELATED PROTEIN 1"/>
    <property type="match status" value="1"/>
</dbReference>
<protein>
    <submittedName>
        <fullName evidence="2">Uncharacterized protein</fullName>
    </submittedName>
</protein>
<dbReference type="GO" id="GO:0005509">
    <property type="term" value="F:calcium ion binding"/>
    <property type="evidence" value="ECO:0007669"/>
    <property type="project" value="InterPro"/>
</dbReference>
<dbReference type="GO" id="GO:0005764">
    <property type="term" value="C:lysosome"/>
    <property type="evidence" value="ECO:0007669"/>
    <property type="project" value="TreeGrafter"/>
</dbReference>
<dbReference type="Proteomes" id="UP000663845">
    <property type="component" value="Unassembled WGS sequence"/>
</dbReference>
<organism evidence="2 3">
    <name type="scientific">Adineta steineri</name>
    <dbReference type="NCBI Taxonomy" id="433720"/>
    <lineage>
        <taxon>Eukaryota</taxon>
        <taxon>Metazoa</taxon>
        <taxon>Spiralia</taxon>
        <taxon>Gnathifera</taxon>
        <taxon>Rotifera</taxon>
        <taxon>Eurotatoria</taxon>
        <taxon>Bdelloidea</taxon>
        <taxon>Adinetida</taxon>
        <taxon>Adinetidae</taxon>
        <taxon>Adineta</taxon>
    </lineage>
</organism>
<dbReference type="PANTHER" id="PTHR10697:SF1">
    <property type="entry name" value="MAMMALIAN EPENDYMIN-RELATED PROTEIN 1"/>
    <property type="match status" value="1"/>
</dbReference>
<dbReference type="Pfam" id="PF00811">
    <property type="entry name" value="Ependymin"/>
    <property type="match status" value="1"/>
</dbReference>
<evidence type="ECO:0000313" key="3">
    <source>
        <dbReference type="Proteomes" id="UP000663845"/>
    </source>
</evidence>
<dbReference type="GO" id="GO:0005576">
    <property type="term" value="C:extracellular region"/>
    <property type="evidence" value="ECO:0007669"/>
    <property type="project" value="InterPro"/>
</dbReference>
<feature type="chain" id="PRO_5032568498" evidence="1">
    <location>
        <begin position="16"/>
        <end position="214"/>
    </location>
</feature>